<dbReference type="AlphaFoldDB" id="X1HXD5"/>
<name>X1HXD5_9ZZZZ</name>
<gene>
    <name evidence="1" type="ORF">S03H2_51551</name>
</gene>
<dbReference type="EMBL" id="BARU01032712">
    <property type="protein sequence ID" value="GAH74127.1"/>
    <property type="molecule type" value="Genomic_DNA"/>
</dbReference>
<accession>X1HXD5</accession>
<reference evidence="1" key="1">
    <citation type="journal article" date="2014" name="Front. Microbiol.">
        <title>High frequency of phylogenetically diverse reductive dehalogenase-homologous genes in deep subseafloor sedimentary metagenomes.</title>
        <authorList>
            <person name="Kawai M."/>
            <person name="Futagami T."/>
            <person name="Toyoda A."/>
            <person name="Takaki Y."/>
            <person name="Nishi S."/>
            <person name="Hori S."/>
            <person name="Arai W."/>
            <person name="Tsubouchi T."/>
            <person name="Morono Y."/>
            <person name="Uchiyama I."/>
            <person name="Ito T."/>
            <person name="Fujiyama A."/>
            <person name="Inagaki F."/>
            <person name="Takami H."/>
        </authorList>
    </citation>
    <scope>NUCLEOTIDE SEQUENCE</scope>
    <source>
        <strain evidence="1">Expedition CK06-06</strain>
    </source>
</reference>
<sequence length="78" mass="8735">MTKKLKIEQMFAFVACDEEGEGVMGFKGSDGWMPMVGADMDRVKSLLPMAVAMGVDFKILKFEGRVDITDQIMEQVKK</sequence>
<evidence type="ECO:0000313" key="1">
    <source>
        <dbReference type="EMBL" id="GAH74127.1"/>
    </source>
</evidence>
<comment type="caution">
    <text evidence="1">The sequence shown here is derived from an EMBL/GenBank/DDBJ whole genome shotgun (WGS) entry which is preliminary data.</text>
</comment>
<organism evidence="1">
    <name type="scientific">marine sediment metagenome</name>
    <dbReference type="NCBI Taxonomy" id="412755"/>
    <lineage>
        <taxon>unclassified sequences</taxon>
        <taxon>metagenomes</taxon>
        <taxon>ecological metagenomes</taxon>
    </lineage>
</organism>
<proteinExistence type="predicted"/>
<protein>
    <submittedName>
        <fullName evidence="1">Uncharacterized protein</fullName>
    </submittedName>
</protein>